<dbReference type="Proteomes" id="UP001056384">
    <property type="component" value="Chromosome 7"/>
</dbReference>
<sequence>MVQLTYSFIFLLGALQAVSGSAIADPHYKEHKNHGVCKSGDYAKYAPLKDYSPPKEYCSKEFPATVTVTARPREYYKRNAGYPKTTTTCPPAKPTKCHKKPKECLLSSVKSGPKKTAKTVCSCYVPQKTVPKTVRPSKYTTTRTTIVKYTTTKVYTTPSASTTESTTASVSLPDSPSTLMYSIYHAVYHAIHHTVYHAVYHAFYNHHAIYNAQHHAIDYVLHYAIDNTPSTTASTTTSAAPAPTCEAGLTSYDAQCECSYNIVCNAAALPGTPNLTVPQSDYNSCGQFCDDDSNCFAFQYDPVSTFCDLYFSPQSEPAVDPTRPNTFGMRLTGSCGISANQCQS</sequence>
<gene>
    <name evidence="3" type="ORF">Slin15195_G085420</name>
</gene>
<feature type="signal peptide" evidence="1">
    <location>
        <begin position="1"/>
        <end position="20"/>
    </location>
</feature>
<reference evidence="3" key="1">
    <citation type="submission" date="2022-06" db="EMBL/GenBank/DDBJ databases">
        <title>Complete genome sequences of two strains of the flax pathogen Septoria linicola.</title>
        <authorList>
            <person name="Lapalu N."/>
            <person name="Simon A."/>
            <person name="Demenou B."/>
            <person name="Paumier D."/>
            <person name="Guillot M.-P."/>
            <person name="Gout L."/>
            <person name="Valade R."/>
        </authorList>
    </citation>
    <scope>NUCLEOTIDE SEQUENCE</scope>
    <source>
        <strain evidence="3">SE15195</strain>
    </source>
</reference>
<evidence type="ECO:0000313" key="4">
    <source>
        <dbReference type="Proteomes" id="UP001056384"/>
    </source>
</evidence>
<evidence type="ECO:0000313" key="3">
    <source>
        <dbReference type="EMBL" id="USW55223.1"/>
    </source>
</evidence>
<dbReference type="InterPro" id="IPR003609">
    <property type="entry name" value="Pan_app"/>
</dbReference>
<keyword evidence="1" id="KW-0732">Signal</keyword>
<feature type="chain" id="PRO_5040309132" evidence="1">
    <location>
        <begin position="21"/>
        <end position="344"/>
    </location>
</feature>
<protein>
    <submittedName>
        <fullName evidence="3">PAN/Apple domain-containing protein</fullName>
    </submittedName>
</protein>
<evidence type="ECO:0000256" key="1">
    <source>
        <dbReference type="SAM" id="SignalP"/>
    </source>
</evidence>
<organism evidence="3 4">
    <name type="scientific">Septoria linicola</name>
    <dbReference type="NCBI Taxonomy" id="215465"/>
    <lineage>
        <taxon>Eukaryota</taxon>
        <taxon>Fungi</taxon>
        <taxon>Dikarya</taxon>
        <taxon>Ascomycota</taxon>
        <taxon>Pezizomycotina</taxon>
        <taxon>Dothideomycetes</taxon>
        <taxon>Dothideomycetidae</taxon>
        <taxon>Mycosphaerellales</taxon>
        <taxon>Mycosphaerellaceae</taxon>
        <taxon>Septoria</taxon>
    </lineage>
</organism>
<evidence type="ECO:0000259" key="2">
    <source>
        <dbReference type="PROSITE" id="PS50948"/>
    </source>
</evidence>
<name>A0A9Q9AXW4_9PEZI</name>
<feature type="domain" description="Apple" evidence="2">
    <location>
        <begin position="256"/>
        <end position="335"/>
    </location>
</feature>
<dbReference type="AlphaFoldDB" id="A0A9Q9AXW4"/>
<proteinExistence type="predicted"/>
<dbReference type="EMBL" id="CP099424">
    <property type="protein sequence ID" value="USW55223.1"/>
    <property type="molecule type" value="Genomic_DNA"/>
</dbReference>
<dbReference type="PROSITE" id="PS50948">
    <property type="entry name" value="PAN"/>
    <property type="match status" value="1"/>
</dbReference>
<accession>A0A9Q9AXW4</accession>
<keyword evidence="4" id="KW-1185">Reference proteome</keyword>